<dbReference type="Pfam" id="PF06271">
    <property type="entry name" value="RDD"/>
    <property type="match status" value="1"/>
</dbReference>
<proteinExistence type="predicted"/>
<dbReference type="PANTHER" id="PTHR36115:SF6">
    <property type="entry name" value="PROLINE-RICH ANTIGEN HOMOLOG"/>
    <property type="match status" value="1"/>
</dbReference>
<evidence type="ECO:0000256" key="6">
    <source>
        <dbReference type="SAM" id="Phobius"/>
    </source>
</evidence>
<dbReference type="RefSeq" id="WP_182537617.1">
    <property type="nucleotide sequence ID" value="NZ_JACGXA010000001.1"/>
</dbReference>
<dbReference type="GO" id="GO:0005886">
    <property type="term" value="C:plasma membrane"/>
    <property type="evidence" value="ECO:0007669"/>
    <property type="project" value="UniProtKB-SubCell"/>
</dbReference>
<evidence type="ECO:0000256" key="2">
    <source>
        <dbReference type="ARBA" id="ARBA00022475"/>
    </source>
</evidence>
<sequence>MNSLETASWARRILALVVDWFASSLVVVLILGPGRFFADQSQHPDPLPGMLTLLVFVLETALLVTLAGGSFGQLATRLRVVRFDGSGRPVPLLPSLARSILVIAVIPPLVFRPDGRGLHDLMARTATVTLQTARGGQGTPRD</sequence>
<comment type="subcellular location">
    <subcellularLocation>
        <location evidence="1">Cell membrane</location>
        <topology evidence="1">Multi-pass membrane protein</topology>
    </subcellularLocation>
</comment>
<evidence type="ECO:0000256" key="3">
    <source>
        <dbReference type="ARBA" id="ARBA00022692"/>
    </source>
</evidence>
<keyword evidence="5 6" id="KW-0472">Membrane</keyword>
<feature type="transmembrane region" description="Helical" evidence="6">
    <location>
        <begin position="50"/>
        <end position="72"/>
    </location>
</feature>
<evidence type="ECO:0000256" key="1">
    <source>
        <dbReference type="ARBA" id="ARBA00004651"/>
    </source>
</evidence>
<evidence type="ECO:0000256" key="5">
    <source>
        <dbReference type="ARBA" id="ARBA00023136"/>
    </source>
</evidence>
<name>A0A7W3IYD2_9ACTN</name>
<evidence type="ECO:0000256" key="4">
    <source>
        <dbReference type="ARBA" id="ARBA00022989"/>
    </source>
</evidence>
<comment type="caution">
    <text evidence="8">The sequence shown here is derived from an EMBL/GenBank/DDBJ whole genome shotgun (WGS) entry which is preliminary data.</text>
</comment>
<keyword evidence="9" id="KW-1185">Reference proteome</keyword>
<feature type="domain" description="RDD" evidence="7">
    <location>
        <begin position="6"/>
        <end position="123"/>
    </location>
</feature>
<keyword evidence="4 6" id="KW-1133">Transmembrane helix</keyword>
<feature type="transmembrane region" description="Helical" evidence="6">
    <location>
        <begin position="20"/>
        <end position="38"/>
    </location>
</feature>
<evidence type="ECO:0000313" key="9">
    <source>
        <dbReference type="Proteomes" id="UP000580910"/>
    </source>
</evidence>
<protein>
    <submittedName>
        <fullName evidence="8">Putative RDD family membrane protein YckC</fullName>
    </submittedName>
</protein>
<dbReference type="PANTHER" id="PTHR36115">
    <property type="entry name" value="PROLINE-RICH ANTIGEN HOMOLOG-RELATED"/>
    <property type="match status" value="1"/>
</dbReference>
<dbReference type="AlphaFoldDB" id="A0A7W3IYD2"/>
<dbReference type="InterPro" id="IPR051791">
    <property type="entry name" value="Pra-immunoreactive"/>
</dbReference>
<keyword evidence="2" id="KW-1003">Cell membrane</keyword>
<organism evidence="8 9">
    <name type="scientific">Nocardioides ginsengisegetis</name>
    <dbReference type="NCBI Taxonomy" id="661491"/>
    <lineage>
        <taxon>Bacteria</taxon>
        <taxon>Bacillati</taxon>
        <taxon>Actinomycetota</taxon>
        <taxon>Actinomycetes</taxon>
        <taxon>Propionibacteriales</taxon>
        <taxon>Nocardioidaceae</taxon>
        <taxon>Nocardioides</taxon>
    </lineage>
</organism>
<evidence type="ECO:0000313" key="8">
    <source>
        <dbReference type="EMBL" id="MBA8802913.1"/>
    </source>
</evidence>
<evidence type="ECO:0000259" key="7">
    <source>
        <dbReference type="Pfam" id="PF06271"/>
    </source>
</evidence>
<keyword evidence="3 6" id="KW-0812">Transmembrane</keyword>
<accession>A0A7W3IYD2</accession>
<dbReference type="Proteomes" id="UP000580910">
    <property type="component" value="Unassembled WGS sequence"/>
</dbReference>
<dbReference type="EMBL" id="JACGXA010000001">
    <property type="protein sequence ID" value="MBA8802913.1"/>
    <property type="molecule type" value="Genomic_DNA"/>
</dbReference>
<dbReference type="InterPro" id="IPR010432">
    <property type="entry name" value="RDD"/>
</dbReference>
<gene>
    <name evidence="8" type="ORF">FB382_001204</name>
</gene>
<reference evidence="8 9" key="1">
    <citation type="submission" date="2020-07" db="EMBL/GenBank/DDBJ databases">
        <title>Sequencing the genomes of 1000 actinobacteria strains.</title>
        <authorList>
            <person name="Klenk H.-P."/>
        </authorList>
    </citation>
    <scope>NUCLEOTIDE SEQUENCE [LARGE SCALE GENOMIC DNA]</scope>
    <source>
        <strain evidence="8 9">DSM 21349</strain>
    </source>
</reference>